<dbReference type="Proteomes" id="UP000257109">
    <property type="component" value="Unassembled WGS sequence"/>
</dbReference>
<sequence>MVKLGWGLVNNCQNLRDYIKGSWEDDATIALREQTRMHHIATCESFDKSLMKDIVPHPIDITIKWLFPTPSFVKINLNEVVNPTNGKAMCER</sequence>
<dbReference type="AlphaFoldDB" id="A0A371G5Z6"/>
<protein>
    <submittedName>
        <fullName evidence="1">Uncharacterized protein</fullName>
    </submittedName>
</protein>
<evidence type="ECO:0000313" key="1">
    <source>
        <dbReference type="EMBL" id="RDX85990.1"/>
    </source>
</evidence>
<feature type="non-terminal residue" evidence="1">
    <location>
        <position position="1"/>
    </location>
</feature>
<evidence type="ECO:0000313" key="2">
    <source>
        <dbReference type="Proteomes" id="UP000257109"/>
    </source>
</evidence>
<keyword evidence="2" id="KW-1185">Reference proteome</keyword>
<comment type="caution">
    <text evidence="1">The sequence shown here is derived from an EMBL/GenBank/DDBJ whole genome shotgun (WGS) entry which is preliminary data.</text>
</comment>
<proteinExistence type="predicted"/>
<organism evidence="1 2">
    <name type="scientific">Mucuna pruriens</name>
    <name type="common">Velvet bean</name>
    <name type="synonym">Dolichos pruriens</name>
    <dbReference type="NCBI Taxonomy" id="157652"/>
    <lineage>
        <taxon>Eukaryota</taxon>
        <taxon>Viridiplantae</taxon>
        <taxon>Streptophyta</taxon>
        <taxon>Embryophyta</taxon>
        <taxon>Tracheophyta</taxon>
        <taxon>Spermatophyta</taxon>
        <taxon>Magnoliopsida</taxon>
        <taxon>eudicotyledons</taxon>
        <taxon>Gunneridae</taxon>
        <taxon>Pentapetalae</taxon>
        <taxon>rosids</taxon>
        <taxon>fabids</taxon>
        <taxon>Fabales</taxon>
        <taxon>Fabaceae</taxon>
        <taxon>Papilionoideae</taxon>
        <taxon>50 kb inversion clade</taxon>
        <taxon>NPAAA clade</taxon>
        <taxon>indigoferoid/millettioid clade</taxon>
        <taxon>Phaseoleae</taxon>
        <taxon>Mucuna</taxon>
    </lineage>
</organism>
<dbReference type="EMBL" id="QJKJ01006649">
    <property type="protein sequence ID" value="RDX85990.1"/>
    <property type="molecule type" value="Genomic_DNA"/>
</dbReference>
<gene>
    <name evidence="1" type="ORF">CR513_32764</name>
</gene>
<reference evidence="1" key="1">
    <citation type="submission" date="2018-05" db="EMBL/GenBank/DDBJ databases">
        <title>Draft genome of Mucuna pruriens seed.</title>
        <authorList>
            <person name="Nnadi N.E."/>
            <person name="Vos R."/>
            <person name="Hasami M.H."/>
            <person name="Devisetty U.K."/>
            <person name="Aguiy J.C."/>
        </authorList>
    </citation>
    <scope>NUCLEOTIDE SEQUENCE [LARGE SCALE GENOMIC DNA]</scope>
    <source>
        <strain evidence="1">JCA_2017</strain>
    </source>
</reference>
<accession>A0A371G5Z6</accession>
<feature type="non-terminal residue" evidence="1">
    <location>
        <position position="92"/>
    </location>
</feature>
<name>A0A371G5Z6_MUCPR</name>